<evidence type="ECO:0000256" key="1">
    <source>
        <dbReference type="SAM" id="MobiDB-lite"/>
    </source>
</evidence>
<dbReference type="AlphaFoldDB" id="A0A542DDQ0"/>
<dbReference type="EMBL" id="VFML01000001">
    <property type="protein sequence ID" value="TQJ01199.1"/>
    <property type="molecule type" value="Genomic_DNA"/>
</dbReference>
<gene>
    <name evidence="2" type="ORF">FB471_0864</name>
</gene>
<sequence>MQQDWIFQAVQAEVAYRTEELRKAAGGGWARRARRRMRPAQGALARPVRVPRPRGGEHEEIGPRARAR</sequence>
<feature type="region of interest" description="Disordered" evidence="1">
    <location>
        <begin position="25"/>
        <end position="68"/>
    </location>
</feature>
<proteinExistence type="predicted"/>
<feature type="compositionally biased region" description="Basic and acidic residues" evidence="1">
    <location>
        <begin position="54"/>
        <end position="68"/>
    </location>
</feature>
<feature type="compositionally biased region" description="Low complexity" evidence="1">
    <location>
        <begin position="39"/>
        <end position="48"/>
    </location>
</feature>
<protein>
    <submittedName>
        <fullName evidence="2">Uncharacterized protein</fullName>
    </submittedName>
</protein>
<name>A0A542DDQ0_AMYCI</name>
<keyword evidence="3" id="KW-1185">Reference proteome</keyword>
<evidence type="ECO:0000313" key="2">
    <source>
        <dbReference type="EMBL" id="TQJ01199.1"/>
    </source>
</evidence>
<organism evidence="2 3">
    <name type="scientific">Amycolatopsis cihanbeyliensis</name>
    <dbReference type="NCBI Taxonomy" id="1128664"/>
    <lineage>
        <taxon>Bacteria</taxon>
        <taxon>Bacillati</taxon>
        <taxon>Actinomycetota</taxon>
        <taxon>Actinomycetes</taxon>
        <taxon>Pseudonocardiales</taxon>
        <taxon>Pseudonocardiaceae</taxon>
        <taxon>Amycolatopsis</taxon>
    </lineage>
</organism>
<reference evidence="2 3" key="1">
    <citation type="submission" date="2019-06" db="EMBL/GenBank/DDBJ databases">
        <title>Sequencing the genomes of 1000 actinobacteria strains.</title>
        <authorList>
            <person name="Klenk H.-P."/>
        </authorList>
    </citation>
    <scope>NUCLEOTIDE SEQUENCE [LARGE SCALE GENOMIC DNA]</scope>
    <source>
        <strain evidence="2 3">DSM 45679</strain>
    </source>
</reference>
<dbReference type="RefSeq" id="WP_141996037.1">
    <property type="nucleotide sequence ID" value="NZ_VFML01000001.1"/>
</dbReference>
<dbReference type="Proteomes" id="UP000320876">
    <property type="component" value="Unassembled WGS sequence"/>
</dbReference>
<comment type="caution">
    <text evidence="2">The sequence shown here is derived from an EMBL/GenBank/DDBJ whole genome shotgun (WGS) entry which is preliminary data.</text>
</comment>
<accession>A0A542DDQ0</accession>
<evidence type="ECO:0000313" key="3">
    <source>
        <dbReference type="Proteomes" id="UP000320876"/>
    </source>
</evidence>